<dbReference type="InterPro" id="IPR029058">
    <property type="entry name" value="AB_hydrolase_fold"/>
</dbReference>
<feature type="domain" description="AB hydrolase-1" evidence="3">
    <location>
        <begin position="52"/>
        <end position="197"/>
    </location>
</feature>
<dbReference type="InterPro" id="IPR000073">
    <property type="entry name" value="AB_hydrolase_1"/>
</dbReference>
<evidence type="ECO:0000256" key="1">
    <source>
        <dbReference type="ARBA" id="ARBA00010088"/>
    </source>
</evidence>
<dbReference type="InterPro" id="IPR051601">
    <property type="entry name" value="Serine_prot/Carboxylest_S33"/>
</dbReference>
<proteinExistence type="inferred from homology"/>
<organism evidence="5 6">
    <name type="scientific">Hyalangium rubrum</name>
    <dbReference type="NCBI Taxonomy" id="3103134"/>
    <lineage>
        <taxon>Bacteria</taxon>
        <taxon>Pseudomonadati</taxon>
        <taxon>Myxococcota</taxon>
        <taxon>Myxococcia</taxon>
        <taxon>Myxococcales</taxon>
        <taxon>Cystobacterineae</taxon>
        <taxon>Archangiaceae</taxon>
        <taxon>Hyalangium</taxon>
    </lineage>
</organism>
<dbReference type="Proteomes" id="UP001291309">
    <property type="component" value="Unassembled WGS sequence"/>
</dbReference>
<accession>A0ABU5H357</accession>
<dbReference type="Gene3D" id="3.40.50.1820">
    <property type="entry name" value="alpha/beta hydrolase"/>
    <property type="match status" value="1"/>
</dbReference>
<dbReference type="PRINTS" id="PR00793">
    <property type="entry name" value="PROAMNOPTASE"/>
</dbReference>
<sequence length="457" mass="49140">MAFRPCNVSWAPQEAECGTLAVPENPAQPGGRSLQLSILRLRASGTAPATGAVLYLPGGPGQAARDAASWMSQDFAGLRGEWDLVFVDPRGTGESAPLDCELFESGDPQSYLGDYFPLAGVERCRRELEPRADLTRYTSTYAADDLEAVRSALGSPKVTLVAGSYGTRTAIAYLRRYSAQVHAAVLHGVVPPFMSTPLPFARDTEDALSAWIAACAADKECAAATPALRADITALIARLDSAPVQAPLTLPDGKTTTVRFSRDLFGQTVRGLLYSPNRAVLIPALVRRAREGDFAPLAKLAYESRKDFASMGEGAFFSQTCTEDVWRIREEDVPGATAGTLLGDGRVRQQLRACKHWPRGELPTDFDAPLKESAPVLLVTGQWDPATPPRWAERAVGILPGAKSVTVPFAGHGLQESALQCVMQLMTGFIRQPSAKALDTSCLAKVQREPFKLTLDP</sequence>
<name>A0ABU5H357_9BACT</name>
<evidence type="ECO:0000256" key="2">
    <source>
        <dbReference type="ARBA" id="ARBA00022801"/>
    </source>
</evidence>
<evidence type="ECO:0000313" key="5">
    <source>
        <dbReference type="EMBL" id="MDY7227542.1"/>
    </source>
</evidence>
<keyword evidence="6" id="KW-1185">Reference proteome</keyword>
<dbReference type="Pfam" id="PF08386">
    <property type="entry name" value="Abhydrolase_4"/>
    <property type="match status" value="1"/>
</dbReference>
<comment type="caution">
    <text evidence="5">The sequence shown here is derived from an EMBL/GenBank/DDBJ whole genome shotgun (WGS) entry which is preliminary data.</text>
</comment>
<evidence type="ECO:0000259" key="3">
    <source>
        <dbReference type="Pfam" id="PF00561"/>
    </source>
</evidence>
<comment type="similarity">
    <text evidence="1">Belongs to the peptidase S33 family.</text>
</comment>
<dbReference type="PANTHER" id="PTHR43248:SF25">
    <property type="entry name" value="AB HYDROLASE-1 DOMAIN-CONTAINING PROTEIN-RELATED"/>
    <property type="match status" value="1"/>
</dbReference>
<dbReference type="EMBL" id="JAXIVS010000004">
    <property type="protein sequence ID" value="MDY7227542.1"/>
    <property type="molecule type" value="Genomic_DNA"/>
</dbReference>
<dbReference type="PANTHER" id="PTHR43248">
    <property type="entry name" value="2-SUCCINYL-6-HYDROXY-2,4-CYCLOHEXADIENE-1-CARBOXYLATE SYNTHASE"/>
    <property type="match status" value="1"/>
</dbReference>
<evidence type="ECO:0000313" key="6">
    <source>
        <dbReference type="Proteomes" id="UP001291309"/>
    </source>
</evidence>
<gene>
    <name evidence="5" type="ORF">SYV04_14110</name>
</gene>
<reference evidence="5 6" key="1">
    <citation type="submission" date="2023-12" db="EMBL/GenBank/DDBJ databases">
        <title>the genome sequence of Hyalangium sp. s54d21.</title>
        <authorList>
            <person name="Zhang X."/>
        </authorList>
    </citation>
    <scope>NUCLEOTIDE SEQUENCE [LARGE SCALE GENOMIC DNA]</scope>
    <source>
        <strain evidence="6">s54d21</strain>
    </source>
</reference>
<dbReference type="InterPro" id="IPR013595">
    <property type="entry name" value="Pept_S33_TAP-like_C"/>
</dbReference>
<dbReference type="InterPro" id="IPR002410">
    <property type="entry name" value="Peptidase_S33"/>
</dbReference>
<dbReference type="RefSeq" id="WP_321546263.1">
    <property type="nucleotide sequence ID" value="NZ_JAXIVS010000004.1"/>
</dbReference>
<evidence type="ECO:0000259" key="4">
    <source>
        <dbReference type="Pfam" id="PF08386"/>
    </source>
</evidence>
<dbReference type="Pfam" id="PF00561">
    <property type="entry name" value="Abhydrolase_1"/>
    <property type="match status" value="1"/>
</dbReference>
<dbReference type="SUPFAM" id="SSF53474">
    <property type="entry name" value="alpha/beta-Hydrolases"/>
    <property type="match status" value="1"/>
</dbReference>
<dbReference type="GO" id="GO:0016787">
    <property type="term" value="F:hydrolase activity"/>
    <property type="evidence" value="ECO:0007669"/>
    <property type="project" value="UniProtKB-KW"/>
</dbReference>
<feature type="domain" description="Peptidase S33 tripeptidyl aminopeptidase-like C-terminal" evidence="4">
    <location>
        <begin position="347"/>
        <end position="442"/>
    </location>
</feature>
<keyword evidence="2 5" id="KW-0378">Hydrolase</keyword>
<protein>
    <submittedName>
        <fullName evidence="5">Alpha/beta hydrolase</fullName>
    </submittedName>
</protein>